<dbReference type="InterPro" id="IPR001841">
    <property type="entry name" value="Znf_RING"/>
</dbReference>
<evidence type="ECO:0000259" key="9">
    <source>
        <dbReference type="PROSITE" id="PS50089"/>
    </source>
</evidence>
<evidence type="ECO:0000256" key="2">
    <source>
        <dbReference type="ARBA" id="ARBA00017908"/>
    </source>
</evidence>
<feature type="region of interest" description="Disordered" evidence="7">
    <location>
        <begin position="137"/>
        <end position="180"/>
    </location>
</feature>
<dbReference type="AlphaFoldDB" id="A0A0H5R8R0"/>
<dbReference type="InterPro" id="IPR018957">
    <property type="entry name" value="Znf_C3HC4_RING-type"/>
</dbReference>
<dbReference type="PROSITE" id="PS50089">
    <property type="entry name" value="ZF_RING_2"/>
    <property type="match status" value="1"/>
</dbReference>
<evidence type="ECO:0000259" key="8">
    <source>
        <dbReference type="PROSITE" id="PS50006"/>
    </source>
</evidence>
<dbReference type="SUPFAM" id="SSF57850">
    <property type="entry name" value="RING/U-box"/>
    <property type="match status" value="1"/>
</dbReference>
<evidence type="ECO:0000256" key="5">
    <source>
        <dbReference type="ARBA" id="ARBA00022833"/>
    </source>
</evidence>
<protein>
    <recommendedName>
        <fullName evidence="2">E3 ubiquitin-protein ligase CHFR</fullName>
    </recommendedName>
</protein>
<dbReference type="PANTHER" id="PTHR23327">
    <property type="entry name" value="RING FINGER PROTEIN 127"/>
    <property type="match status" value="1"/>
</dbReference>
<evidence type="ECO:0000256" key="3">
    <source>
        <dbReference type="ARBA" id="ARBA00022723"/>
    </source>
</evidence>
<dbReference type="EMBL" id="HACM01009739">
    <property type="protein sequence ID" value="CRZ10181.1"/>
    <property type="molecule type" value="Transcribed_RNA"/>
</dbReference>
<dbReference type="SMART" id="SM00184">
    <property type="entry name" value="RING"/>
    <property type="match status" value="1"/>
</dbReference>
<evidence type="ECO:0000256" key="6">
    <source>
        <dbReference type="PROSITE-ProRule" id="PRU00175"/>
    </source>
</evidence>
<keyword evidence="4 6" id="KW-0863">Zinc-finger</keyword>
<dbReference type="InterPro" id="IPR013083">
    <property type="entry name" value="Znf_RING/FYVE/PHD"/>
</dbReference>
<name>A0A0H5R8R0_9EUKA</name>
<reference evidence="10" key="1">
    <citation type="submission" date="2015-04" db="EMBL/GenBank/DDBJ databases">
        <title>The genome sequence of the plant pathogenic Rhizarian Plasmodiophora brassicae reveals insights in its biotrophic life cycle and the origin of chitin synthesis.</title>
        <authorList>
            <person name="Schwelm A."/>
            <person name="Fogelqvist J."/>
            <person name="Knaust A."/>
            <person name="Julke S."/>
            <person name="Lilja T."/>
            <person name="Dhandapani V."/>
            <person name="Bonilla-Rosso G."/>
            <person name="Karlsson M."/>
            <person name="Shevchenko A."/>
            <person name="Choi S.R."/>
            <person name="Kim H.G."/>
            <person name="Park J.Y."/>
            <person name="Lim Y.P."/>
            <person name="Ludwig-Muller J."/>
            <person name="Dixelius C."/>
        </authorList>
    </citation>
    <scope>NUCLEOTIDE SEQUENCE</scope>
    <source>
        <tissue evidence="10">Potato root galls</tissue>
    </source>
</reference>
<dbReference type="PROSITE" id="PS00518">
    <property type="entry name" value="ZF_RING_1"/>
    <property type="match status" value="1"/>
</dbReference>
<evidence type="ECO:0000256" key="1">
    <source>
        <dbReference type="ARBA" id="ARBA00005797"/>
    </source>
</evidence>
<dbReference type="SUPFAM" id="SSF49879">
    <property type="entry name" value="SMAD/FHA domain"/>
    <property type="match status" value="1"/>
</dbReference>
<dbReference type="InterPro" id="IPR017907">
    <property type="entry name" value="Znf_RING_CS"/>
</dbReference>
<keyword evidence="5" id="KW-0862">Zinc</keyword>
<comment type="similarity">
    <text evidence="1">Belongs to the CHFR family.</text>
</comment>
<dbReference type="Pfam" id="PF00498">
    <property type="entry name" value="FHA"/>
    <property type="match status" value="1"/>
</dbReference>
<evidence type="ECO:0000256" key="7">
    <source>
        <dbReference type="SAM" id="MobiDB-lite"/>
    </source>
</evidence>
<dbReference type="PROSITE" id="PS50006">
    <property type="entry name" value="FHA_DOMAIN"/>
    <property type="match status" value="1"/>
</dbReference>
<dbReference type="CDD" id="cd00060">
    <property type="entry name" value="FHA"/>
    <property type="match status" value="1"/>
</dbReference>
<sequence length="381" mass="42681">YVLAQLSMGIGALSRIVSPSIALPPTSMCLKHISGEDRLNIGLQASLALHGIIMGRTLRHSHVMLGSSSRLSRSHARILLEDGHWVVEDLDSTNGIFVNDVQCQRQTLHVNDIVSFGDVASKSSHYVYTFVPLPSDNGGSHAENNSTQSKPGECTRRDNCGSGRKKRKRETSPGSIKPHRARRRDVLHELTCSVCLEPFIDPVTMQCAHSFCRSCIESCLSLNGQCPVCRLLVTQAPVPSLSLKNQIPRCLSSKELVDYKEREAQSVLHQANLARRSHRLENCLARAHEQGLRFIDVFKDWRERDQRIYELGVKSYRASCWRLFINSIGLTEQSIQERSIAELCQAYANLGGHLPSLEPVGEQSLRQMLWRFLMYASPLPS</sequence>
<dbReference type="Gene3D" id="2.60.200.20">
    <property type="match status" value="1"/>
</dbReference>
<feature type="domain" description="FHA" evidence="8">
    <location>
        <begin position="52"/>
        <end position="103"/>
    </location>
</feature>
<organism evidence="10">
    <name type="scientific">Spongospora subterranea</name>
    <dbReference type="NCBI Taxonomy" id="70186"/>
    <lineage>
        <taxon>Eukaryota</taxon>
        <taxon>Sar</taxon>
        <taxon>Rhizaria</taxon>
        <taxon>Endomyxa</taxon>
        <taxon>Phytomyxea</taxon>
        <taxon>Plasmodiophorida</taxon>
        <taxon>Plasmodiophoridae</taxon>
        <taxon>Spongospora</taxon>
    </lineage>
</organism>
<dbReference type="GO" id="GO:0008270">
    <property type="term" value="F:zinc ion binding"/>
    <property type="evidence" value="ECO:0007669"/>
    <property type="project" value="UniProtKB-KW"/>
</dbReference>
<keyword evidence="3" id="KW-0479">Metal-binding</keyword>
<dbReference type="SMART" id="SM00240">
    <property type="entry name" value="FHA"/>
    <property type="match status" value="1"/>
</dbReference>
<dbReference type="Gene3D" id="3.30.40.10">
    <property type="entry name" value="Zinc/RING finger domain, C3HC4 (zinc finger)"/>
    <property type="match status" value="1"/>
</dbReference>
<feature type="non-terminal residue" evidence="10">
    <location>
        <position position="1"/>
    </location>
</feature>
<evidence type="ECO:0000313" key="10">
    <source>
        <dbReference type="EMBL" id="CRZ10181.1"/>
    </source>
</evidence>
<proteinExistence type="inferred from homology"/>
<dbReference type="InterPro" id="IPR000253">
    <property type="entry name" value="FHA_dom"/>
</dbReference>
<accession>A0A0H5R8R0</accession>
<dbReference type="Pfam" id="PF00097">
    <property type="entry name" value="zf-C3HC4"/>
    <property type="match status" value="1"/>
</dbReference>
<feature type="domain" description="RING-type" evidence="9">
    <location>
        <begin position="192"/>
        <end position="230"/>
    </location>
</feature>
<evidence type="ECO:0000256" key="4">
    <source>
        <dbReference type="ARBA" id="ARBA00022771"/>
    </source>
</evidence>
<dbReference type="InterPro" id="IPR008984">
    <property type="entry name" value="SMAD_FHA_dom_sf"/>
</dbReference>